<dbReference type="Proteomes" id="UP000610303">
    <property type="component" value="Unassembled WGS sequence"/>
</dbReference>
<reference evidence="2" key="1">
    <citation type="journal article" date="2014" name="Int. J. Syst. Evol. Microbiol.">
        <title>Complete genome sequence of Corynebacterium casei LMG S-19264T (=DSM 44701T), isolated from a smear-ripened cheese.</title>
        <authorList>
            <consortium name="US DOE Joint Genome Institute (JGI-PGF)"/>
            <person name="Walter F."/>
            <person name="Albersmeier A."/>
            <person name="Kalinowski J."/>
            <person name="Ruckert C."/>
        </authorList>
    </citation>
    <scope>NUCLEOTIDE SEQUENCE</scope>
    <source>
        <strain evidence="2">JCM 3346</strain>
    </source>
</reference>
<name>A0A918FBW2_AGRME</name>
<organism evidence="2 3">
    <name type="scientific">Agromyces mediolanus</name>
    <name type="common">Corynebacterium mediolanum</name>
    <dbReference type="NCBI Taxonomy" id="41986"/>
    <lineage>
        <taxon>Bacteria</taxon>
        <taxon>Bacillati</taxon>
        <taxon>Actinomycetota</taxon>
        <taxon>Actinomycetes</taxon>
        <taxon>Micrococcales</taxon>
        <taxon>Microbacteriaceae</taxon>
        <taxon>Agromyces</taxon>
    </lineage>
</organism>
<feature type="region of interest" description="Disordered" evidence="1">
    <location>
        <begin position="1"/>
        <end position="58"/>
    </location>
</feature>
<evidence type="ECO:0000313" key="3">
    <source>
        <dbReference type="Proteomes" id="UP000610303"/>
    </source>
</evidence>
<sequence length="58" mass="6330">MTEPIPTASEYASGGYGRTADGRPRPLTPKERAQAERSASIRGESIEQAADRLRGTRR</sequence>
<feature type="compositionally biased region" description="Basic and acidic residues" evidence="1">
    <location>
        <begin position="49"/>
        <end position="58"/>
    </location>
</feature>
<gene>
    <name evidence="2" type="ORF">GCM10010196_23510</name>
</gene>
<accession>A0A918FBW2</accession>
<reference evidence="2" key="2">
    <citation type="submission" date="2020-09" db="EMBL/GenBank/DDBJ databases">
        <authorList>
            <person name="Sun Q."/>
            <person name="Ohkuma M."/>
        </authorList>
    </citation>
    <scope>NUCLEOTIDE SEQUENCE</scope>
    <source>
        <strain evidence="2">JCM 3346</strain>
    </source>
</reference>
<protein>
    <submittedName>
        <fullName evidence="2">Uncharacterized protein</fullName>
    </submittedName>
</protein>
<evidence type="ECO:0000256" key="1">
    <source>
        <dbReference type="SAM" id="MobiDB-lite"/>
    </source>
</evidence>
<dbReference type="AlphaFoldDB" id="A0A918FBW2"/>
<evidence type="ECO:0000313" key="2">
    <source>
        <dbReference type="EMBL" id="GGR28940.1"/>
    </source>
</evidence>
<dbReference type="EMBL" id="BMRJ01000002">
    <property type="protein sequence ID" value="GGR28940.1"/>
    <property type="molecule type" value="Genomic_DNA"/>
</dbReference>
<keyword evidence="3" id="KW-1185">Reference proteome</keyword>
<proteinExistence type="predicted"/>
<comment type="caution">
    <text evidence="2">The sequence shown here is derived from an EMBL/GenBank/DDBJ whole genome shotgun (WGS) entry which is preliminary data.</text>
</comment>
<feature type="compositionally biased region" description="Basic and acidic residues" evidence="1">
    <location>
        <begin position="20"/>
        <end position="35"/>
    </location>
</feature>